<reference evidence="7" key="1">
    <citation type="submission" date="2020-05" db="EMBL/GenBank/DDBJ databases">
        <authorList>
            <person name="Chiriac C."/>
            <person name="Salcher M."/>
            <person name="Ghai R."/>
            <person name="Kavagutti S V."/>
        </authorList>
    </citation>
    <scope>NUCLEOTIDE SEQUENCE</scope>
</reference>
<dbReference type="GO" id="GO:0055052">
    <property type="term" value="C:ATP-binding cassette (ABC) transporter complex, substrate-binding subunit-containing"/>
    <property type="evidence" value="ECO:0007669"/>
    <property type="project" value="TreeGrafter"/>
</dbReference>
<dbReference type="GO" id="GO:0005524">
    <property type="term" value="F:ATP binding"/>
    <property type="evidence" value="ECO:0007669"/>
    <property type="project" value="UniProtKB-KW"/>
</dbReference>
<name>A0A6J6CTV2_9ZZZZ</name>
<dbReference type="Gene3D" id="2.40.50.140">
    <property type="entry name" value="Nucleic acid-binding proteins"/>
    <property type="match status" value="1"/>
</dbReference>
<dbReference type="Pfam" id="PF00005">
    <property type="entry name" value="ABC_tran"/>
    <property type="match status" value="1"/>
</dbReference>
<dbReference type="PANTHER" id="PTHR43875">
    <property type="entry name" value="MALTODEXTRIN IMPORT ATP-BINDING PROTEIN MSMX"/>
    <property type="match status" value="1"/>
</dbReference>
<protein>
    <submittedName>
        <fullName evidence="7">Unannotated protein</fullName>
    </submittedName>
</protein>
<evidence type="ECO:0000256" key="1">
    <source>
        <dbReference type="ARBA" id="ARBA00022448"/>
    </source>
</evidence>
<keyword evidence="3" id="KW-0547">Nucleotide-binding</keyword>
<dbReference type="InterPro" id="IPR017871">
    <property type="entry name" value="ABC_transporter-like_CS"/>
</dbReference>
<gene>
    <name evidence="7" type="ORF">UFOPK1618_00151</name>
</gene>
<evidence type="ECO:0000313" key="7">
    <source>
        <dbReference type="EMBL" id="CAB4554971.1"/>
    </source>
</evidence>
<evidence type="ECO:0000256" key="2">
    <source>
        <dbReference type="ARBA" id="ARBA00022475"/>
    </source>
</evidence>
<dbReference type="PROSITE" id="PS00211">
    <property type="entry name" value="ABC_TRANSPORTER_1"/>
    <property type="match status" value="1"/>
</dbReference>
<dbReference type="InterPro" id="IPR027417">
    <property type="entry name" value="P-loop_NTPase"/>
</dbReference>
<evidence type="ECO:0000259" key="6">
    <source>
        <dbReference type="PROSITE" id="PS50893"/>
    </source>
</evidence>
<dbReference type="InterPro" id="IPR047641">
    <property type="entry name" value="ABC_transpr_MalK/UgpC-like"/>
</dbReference>
<sequence>MSKLVLKNISLAQDSEDLIYDLSATFNSGINLLIGPTTAGKTTLMRIIAGLVKPTTGTMTLGGDDITKVPVQQRSVSFVYQQFINYPSLSVFENIASPLLAQKKKPSKQEVADRVDEMATLLGLTPFLKRKPSELSGGQQQRVAIARALARPADIVLLDEPLANLDYKLREQLRAELQSIFANESSIVIYSTAEPSEALDFATDTFVINEGRLIQSGKALEIYQKPQSLAAAVAMADPPINLLSSTVDGKTANFGPETFKLSRPEIAVGYDQEITLGVQPGMISLESLGSRSFSFIGQVQLAEVTGSSTFVHIKLETGEQIVIEVEGTKKFALDKKITAYCDPSDLYGFDPKSGKAIFTPIGQGK</sequence>
<accession>A0A6J6CTV2</accession>
<dbReference type="SUPFAM" id="SSF50331">
    <property type="entry name" value="MOP-like"/>
    <property type="match status" value="1"/>
</dbReference>
<dbReference type="GO" id="GO:0015408">
    <property type="term" value="F:ABC-type ferric iron transporter activity"/>
    <property type="evidence" value="ECO:0007669"/>
    <property type="project" value="InterPro"/>
</dbReference>
<dbReference type="SUPFAM" id="SSF52540">
    <property type="entry name" value="P-loop containing nucleoside triphosphate hydrolases"/>
    <property type="match status" value="1"/>
</dbReference>
<dbReference type="PROSITE" id="PS50893">
    <property type="entry name" value="ABC_TRANSPORTER_2"/>
    <property type="match status" value="1"/>
</dbReference>
<organism evidence="7">
    <name type="scientific">freshwater metagenome</name>
    <dbReference type="NCBI Taxonomy" id="449393"/>
    <lineage>
        <taxon>unclassified sequences</taxon>
        <taxon>metagenomes</taxon>
        <taxon>ecological metagenomes</taxon>
    </lineage>
</organism>
<dbReference type="Gene3D" id="2.40.50.100">
    <property type="match status" value="1"/>
</dbReference>
<evidence type="ECO:0000256" key="5">
    <source>
        <dbReference type="ARBA" id="ARBA00023136"/>
    </source>
</evidence>
<keyword evidence="1" id="KW-0813">Transport</keyword>
<dbReference type="InterPro" id="IPR012340">
    <property type="entry name" value="NA-bd_OB-fold"/>
</dbReference>
<keyword evidence="2" id="KW-1003">Cell membrane</keyword>
<feature type="domain" description="ABC transporter" evidence="6">
    <location>
        <begin position="4"/>
        <end position="235"/>
    </location>
</feature>
<evidence type="ECO:0000256" key="4">
    <source>
        <dbReference type="ARBA" id="ARBA00022840"/>
    </source>
</evidence>
<keyword evidence="4" id="KW-0067">ATP-binding</keyword>
<evidence type="ECO:0000256" key="3">
    <source>
        <dbReference type="ARBA" id="ARBA00022741"/>
    </source>
</evidence>
<dbReference type="InterPro" id="IPR015853">
    <property type="entry name" value="ABC_transpr_FbpC"/>
</dbReference>
<dbReference type="GO" id="GO:0016887">
    <property type="term" value="F:ATP hydrolysis activity"/>
    <property type="evidence" value="ECO:0007669"/>
    <property type="project" value="InterPro"/>
</dbReference>
<dbReference type="PANTHER" id="PTHR43875:SF1">
    <property type="entry name" value="OSMOPROTECTIVE COMPOUNDS UPTAKE ATP-BINDING PROTEIN GGTA"/>
    <property type="match status" value="1"/>
</dbReference>
<dbReference type="CDD" id="cd03259">
    <property type="entry name" value="ABC_Carb_Solutes_like"/>
    <property type="match status" value="1"/>
</dbReference>
<dbReference type="InterPro" id="IPR003593">
    <property type="entry name" value="AAA+_ATPase"/>
</dbReference>
<dbReference type="EMBL" id="CAEZTF010000014">
    <property type="protein sequence ID" value="CAB4554971.1"/>
    <property type="molecule type" value="Genomic_DNA"/>
</dbReference>
<dbReference type="SMART" id="SM00382">
    <property type="entry name" value="AAA"/>
    <property type="match status" value="1"/>
</dbReference>
<keyword evidence="5" id="KW-0472">Membrane</keyword>
<dbReference type="AlphaFoldDB" id="A0A6J6CTV2"/>
<dbReference type="InterPro" id="IPR008995">
    <property type="entry name" value="Mo/tungstate-bd_C_term_dom"/>
</dbReference>
<proteinExistence type="predicted"/>
<dbReference type="InterPro" id="IPR003439">
    <property type="entry name" value="ABC_transporter-like_ATP-bd"/>
</dbReference>
<dbReference type="Gene3D" id="3.40.50.300">
    <property type="entry name" value="P-loop containing nucleotide triphosphate hydrolases"/>
    <property type="match status" value="1"/>
</dbReference>